<evidence type="ECO:0000256" key="7">
    <source>
        <dbReference type="ARBA" id="ARBA00032272"/>
    </source>
</evidence>
<dbReference type="STRING" id="274537.BIU88_03965"/>
<dbReference type="PANTHER" id="PTHR11839:SF18">
    <property type="entry name" value="NUDIX HYDROLASE DOMAIN-CONTAINING PROTEIN"/>
    <property type="match status" value="1"/>
</dbReference>
<dbReference type="SUPFAM" id="SSF55811">
    <property type="entry name" value="Nudix"/>
    <property type="match status" value="1"/>
</dbReference>
<evidence type="ECO:0000313" key="11">
    <source>
        <dbReference type="Proteomes" id="UP000095185"/>
    </source>
</evidence>
<evidence type="ECO:0000256" key="8">
    <source>
        <dbReference type="RuleBase" id="RU003476"/>
    </source>
</evidence>
<evidence type="ECO:0000256" key="2">
    <source>
        <dbReference type="ARBA" id="ARBA00001946"/>
    </source>
</evidence>
<dbReference type="GO" id="GO:0005829">
    <property type="term" value="C:cytosol"/>
    <property type="evidence" value="ECO:0007669"/>
    <property type="project" value="TreeGrafter"/>
</dbReference>
<feature type="domain" description="Nudix hydrolase" evidence="9">
    <location>
        <begin position="48"/>
        <end position="183"/>
    </location>
</feature>
<evidence type="ECO:0000256" key="6">
    <source>
        <dbReference type="ARBA" id="ARBA00032162"/>
    </source>
</evidence>
<keyword evidence="11" id="KW-1185">Reference proteome</keyword>
<dbReference type="PRINTS" id="PR00502">
    <property type="entry name" value="NUDIXFAMILY"/>
</dbReference>
<dbReference type="InterPro" id="IPR020476">
    <property type="entry name" value="Nudix_hydrolase"/>
</dbReference>
<dbReference type="PROSITE" id="PS51462">
    <property type="entry name" value="NUDIX"/>
    <property type="match status" value="1"/>
</dbReference>
<evidence type="ECO:0000256" key="4">
    <source>
        <dbReference type="ARBA" id="ARBA00016377"/>
    </source>
</evidence>
<dbReference type="GO" id="GO:0016462">
    <property type="term" value="F:pyrophosphatase activity"/>
    <property type="evidence" value="ECO:0007669"/>
    <property type="project" value="UniProtKB-ARBA"/>
</dbReference>
<dbReference type="Proteomes" id="UP000095185">
    <property type="component" value="Chromosome"/>
</dbReference>
<comment type="similarity">
    <text evidence="3">Belongs to the Nudix hydrolase family. NudK subfamily.</text>
</comment>
<dbReference type="AlphaFoldDB" id="A0A1D8CWT8"/>
<accession>A0A1D8CWT8</accession>
<evidence type="ECO:0000313" key="10">
    <source>
        <dbReference type="EMBL" id="AOS83372.1"/>
    </source>
</evidence>
<dbReference type="Gene3D" id="3.90.79.10">
    <property type="entry name" value="Nucleoside Triphosphate Pyrophosphohydrolase"/>
    <property type="match status" value="1"/>
</dbReference>
<evidence type="ECO:0000256" key="5">
    <source>
        <dbReference type="ARBA" id="ARBA00022801"/>
    </source>
</evidence>
<dbReference type="CDD" id="cd03424">
    <property type="entry name" value="NUDIX_ADPRase_Nudt5_UGPPase_Nudt14"/>
    <property type="match status" value="1"/>
</dbReference>
<keyword evidence="5 8" id="KW-0378">Hydrolase</keyword>
<dbReference type="RefSeq" id="WP_069809092.1">
    <property type="nucleotide sequence ID" value="NZ_CP017305.1"/>
</dbReference>
<comment type="catalytic activity">
    <reaction evidence="1">
        <text>GDP-alpha-D-mannose + H2O = alpha-D-mannose 1-phosphate + GMP + 2 H(+)</text>
        <dbReference type="Rhea" id="RHEA:27978"/>
        <dbReference type="ChEBI" id="CHEBI:15377"/>
        <dbReference type="ChEBI" id="CHEBI:15378"/>
        <dbReference type="ChEBI" id="CHEBI:57527"/>
        <dbReference type="ChEBI" id="CHEBI:58115"/>
        <dbReference type="ChEBI" id="CHEBI:58409"/>
    </reaction>
</comment>
<protein>
    <recommendedName>
        <fullName evidence="4">GDP-mannose pyrophosphatase</fullName>
    </recommendedName>
    <alternativeName>
        <fullName evidence="6">GDP-mannose hydrolase</fullName>
    </alternativeName>
    <alternativeName>
        <fullName evidence="7">GDPMK</fullName>
    </alternativeName>
</protein>
<comment type="cofactor">
    <cofactor evidence="2">
        <name>Mg(2+)</name>
        <dbReference type="ChEBI" id="CHEBI:18420"/>
    </cofactor>
</comment>
<dbReference type="PROSITE" id="PS00893">
    <property type="entry name" value="NUDIX_BOX"/>
    <property type="match status" value="1"/>
</dbReference>
<dbReference type="InterPro" id="IPR020084">
    <property type="entry name" value="NUDIX_hydrolase_CS"/>
</dbReference>
<dbReference type="OrthoDB" id="9806150at2"/>
<dbReference type="GO" id="GO:0006753">
    <property type="term" value="P:nucleoside phosphate metabolic process"/>
    <property type="evidence" value="ECO:0007669"/>
    <property type="project" value="TreeGrafter"/>
</dbReference>
<dbReference type="InterPro" id="IPR000086">
    <property type="entry name" value="NUDIX_hydrolase_dom"/>
</dbReference>
<gene>
    <name evidence="10" type="ORF">BIU88_03965</name>
</gene>
<evidence type="ECO:0000256" key="1">
    <source>
        <dbReference type="ARBA" id="ARBA00000847"/>
    </source>
</evidence>
<dbReference type="Pfam" id="PF00293">
    <property type="entry name" value="NUDIX"/>
    <property type="match status" value="1"/>
</dbReference>
<evidence type="ECO:0000256" key="3">
    <source>
        <dbReference type="ARBA" id="ARBA00007275"/>
    </source>
</evidence>
<organism evidence="10 11">
    <name type="scientific">Chlorobaculum limnaeum</name>
    <dbReference type="NCBI Taxonomy" id="274537"/>
    <lineage>
        <taxon>Bacteria</taxon>
        <taxon>Pseudomonadati</taxon>
        <taxon>Chlorobiota</taxon>
        <taxon>Chlorobiia</taxon>
        <taxon>Chlorobiales</taxon>
        <taxon>Chlorobiaceae</taxon>
        <taxon>Chlorobaculum</taxon>
    </lineage>
</organism>
<dbReference type="InterPro" id="IPR015797">
    <property type="entry name" value="NUDIX_hydrolase-like_dom_sf"/>
</dbReference>
<dbReference type="GO" id="GO:0019693">
    <property type="term" value="P:ribose phosphate metabolic process"/>
    <property type="evidence" value="ECO:0007669"/>
    <property type="project" value="TreeGrafter"/>
</dbReference>
<dbReference type="PANTHER" id="PTHR11839">
    <property type="entry name" value="UDP/ADP-SUGAR PYROPHOSPHATASE"/>
    <property type="match status" value="1"/>
</dbReference>
<proteinExistence type="inferred from homology"/>
<dbReference type="EMBL" id="CP017305">
    <property type="protein sequence ID" value="AOS83372.1"/>
    <property type="molecule type" value="Genomic_DNA"/>
</dbReference>
<sequence>MKERFDNDPARWELLESVYLHRRPWLTLRQDKVRLTSGRTIDDYYVQEFPHWVNVLALTEEREAVLIRQYRHGLGEVSWELPAGVVDEGESLLDGARRELLEETGYSGGSWTPLMELSANPALQNNICYTFLAEGVSLAGSQRLDATEEITVHLTPLDRLCEIVFDGGMIQALHAAPVLKYLLRNG</sequence>
<dbReference type="KEGG" id="clz:BIU88_03965"/>
<reference evidence="10" key="1">
    <citation type="submission" date="2016-09" db="EMBL/GenBank/DDBJ databases">
        <title>Genome sequence of Chlorobaculum limnaeum.</title>
        <authorList>
            <person name="Liu Z."/>
            <person name="Tank M."/>
            <person name="Bryant D.A."/>
        </authorList>
    </citation>
    <scope>NUCLEOTIDE SEQUENCE [LARGE SCALE GENOMIC DNA]</scope>
    <source>
        <strain evidence="10">DSM 1677</strain>
    </source>
</reference>
<evidence type="ECO:0000259" key="9">
    <source>
        <dbReference type="PROSITE" id="PS51462"/>
    </source>
</evidence>
<name>A0A1D8CWT8_CHLLM</name>